<keyword evidence="4 5" id="KW-0472">Membrane</keyword>
<evidence type="ECO:0008006" key="7">
    <source>
        <dbReference type="Google" id="ProtNLM"/>
    </source>
</evidence>
<evidence type="ECO:0000256" key="5">
    <source>
        <dbReference type="SAM" id="Phobius"/>
    </source>
</evidence>
<keyword evidence="3 5" id="KW-1133">Transmembrane helix</keyword>
<dbReference type="AlphaFoldDB" id="A0A7R9VS57"/>
<dbReference type="InterPro" id="IPR023352">
    <property type="entry name" value="MAPEG-like_dom_sf"/>
</dbReference>
<evidence type="ECO:0000256" key="3">
    <source>
        <dbReference type="ARBA" id="ARBA00022989"/>
    </source>
</evidence>
<name>A0A7R9VS57_9STRA</name>
<dbReference type="Gene3D" id="1.20.120.550">
    <property type="entry name" value="Membrane associated eicosanoid/glutathione metabolism-like domain"/>
    <property type="match status" value="1"/>
</dbReference>
<evidence type="ECO:0000256" key="2">
    <source>
        <dbReference type="ARBA" id="ARBA00022692"/>
    </source>
</evidence>
<dbReference type="GO" id="GO:0004364">
    <property type="term" value="F:glutathione transferase activity"/>
    <property type="evidence" value="ECO:0007669"/>
    <property type="project" value="TreeGrafter"/>
</dbReference>
<proteinExistence type="predicted"/>
<feature type="transmembrane region" description="Helical" evidence="5">
    <location>
        <begin position="84"/>
        <end position="109"/>
    </location>
</feature>
<dbReference type="GO" id="GO:0004602">
    <property type="term" value="F:glutathione peroxidase activity"/>
    <property type="evidence" value="ECO:0007669"/>
    <property type="project" value="TreeGrafter"/>
</dbReference>
<dbReference type="GO" id="GO:0006691">
    <property type="term" value="P:leukotriene metabolic process"/>
    <property type="evidence" value="ECO:0007669"/>
    <property type="project" value="UniProtKB-ARBA"/>
</dbReference>
<dbReference type="GO" id="GO:0005635">
    <property type="term" value="C:nuclear envelope"/>
    <property type="evidence" value="ECO:0007669"/>
    <property type="project" value="TreeGrafter"/>
</dbReference>
<dbReference type="PANTHER" id="PTHR10250">
    <property type="entry name" value="MICROSOMAL GLUTATHIONE S-TRANSFERASE"/>
    <property type="match status" value="1"/>
</dbReference>
<dbReference type="GO" id="GO:0016020">
    <property type="term" value="C:membrane"/>
    <property type="evidence" value="ECO:0007669"/>
    <property type="project" value="UniProtKB-SubCell"/>
</dbReference>
<comment type="subcellular location">
    <subcellularLocation>
        <location evidence="1">Membrane</location>
        <topology evidence="1">Multi-pass membrane protein</topology>
    </subcellularLocation>
</comment>
<gene>
    <name evidence="6" type="ORF">TDUB1175_LOCUS5993</name>
</gene>
<dbReference type="SUPFAM" id="SSF161084">
    <property type="entry name" value="MAPEG domain-like"/>
    <property type="match status" value="1"/>
</dbReference>
<feature type="transmembrane region" description="Helical" evidence="5">
    <location>
        <begin position="13"/>
        <end position="32"/>
    </location>
</feature>
<dbReference type="EMBL" id="HBED01012021">
    <property type="protein sequence ID" value="CAD8302566.1"/>
    <property type="molecule type" value="Transcribed_RNA"/>
</dbReference>
<reference evidence="6" key="1">
    <citation type="submission" date="2021-01" db="EMBL/GenBank/DDBJ databases">
        <authorList>
            <person name="Corre E."/>
            <person name="Pelletier E."/>
            <person name="Niang G."/>
            <person name="Scheremetjew M."/>
            <person name="Finn R."/>
            <person name="Kale V."/>
            <person name="Holt S."/>
            <person name="Cochrane G."/>
            <person name="Meng A."/>
            <person name="Brown T."/>
            <person name="Cohen L."/>
        </authorList>
    </citation>
    <scope>NUCLEOTIDE SEQUENCE</scope>
    <source>
        <strain evidence="6">CCMP147</strain>
    </source>
</reference>
<evidence type="ECO:0000256" key="1">
    <source>
        <dbReference type="ARBA" id="ARBA00004141"/>
    </source>
</evidence>
<evidence type="ECO:0000256" key="4">
    <source>
        <dbReference type="ARBA" id="ARBA00023136"/>
    </source>
</evidence>
<keyword evidence="2 5" id="KW-0812">Transmembrane</keyword>
<organism evidence="6">
    <name type="scientific">Pseudictyota dubia</name>
    <dbReference type="NCBI Taxonomy" id="2749911"/>
    <lineage>
        <taxon>Eukaryota</taxon>
        <taxon>Sar</taxon>
        <taxon>Stramenopiles</taxon>
        <taxon>Ochrophyta</taxon>
        <taxon>Bacillariophyta</taxon>
        <taxon>Mediophyceae</taxon>
        <taxon>Biddulphiophycidae</taxon>
        <taxon>Eupodiscales</taxon>
        <taxon>Odontellaceae</taxon>
        <taxon>Pseudictyota</taxon>
    </lineage>
</organism>
<accession>A0A7R9VS57</accession>
<dbReference type="GO" id="GO:0005783">
    <property type="term" value="C:endoplasmic reticulum"/>
    <property type="evidence" value="ECO:0007669"/>
    <property type="project" value="TreeGrafter"/>
</dbReference>
<dbReference type="Pfam" id="PF01124">
    <property type="entry name" value="MAPEG"/>
    <property type="match status" value="1"/>
</dbReference>
<evidence type="ECO:0000313" key="6">
    <source>
        <dbReference type="EMBL" id="CAD8302566.1"/>
    </source>
</evidence>
<dbReference type="InterPro" id="IPR050997">
    <property type="entry name" value="MAPEG"/>
</dbReference>
<dbReference type="PANTHER" id="PTHR10250:SF26">
    <property type="entry name" value="GLUTATHIONE S-TRANSFERASE 3, MITOCHONDRIAL"/>
    <property type="match status" value="1"/>
</dbReference>
<protein>
    <recommendedName>
        <fullName evidence="7">Microsomal glutathione S-transferase 3</fullName>
    </recommendedName>
</protein>
<dbReference type="InterPro" id="IPR001129">
    <property type="entry name" value="Membr-assoc_MAPEG"/>
</dbReference>
<sequence length="151" mass="16324">MGAPVEITVPSEYGYVVIGCVLGPSILSFMMGGPVMKARKKYNVQYPNLYATPGFHKNADEFNRVQRGHQAVLESLPSFVSMSLVAGVAYPITIAANGLLFCVGSWLFQKGYGDLNLDVKDARYKKGGMLFRIAQLVAMGAVGRLGVSMLL</sequence>
<feature type="transmembrane region" description="Helical" evidence="5">
    <location>
        <begin position="129"/>
        <end position="147"/>
    </location>
</feature>